<keyword evidence="2" id="KW-1185">Reference proteome</keyword>
<comment type="caution">
    <text evidence="1">The sequence shown here is derived from an EMBL/GenBank/DDBJ whole genome shotgun (WGS) entry which is preliminary data.</text>
</comment>
<dbReference type="InterPro" id="IPR012347">
    <property type="entry name" value="Ferritin-like"/>
</dbReference>
<evidence type="ECO:0000313" key="1">
    <source>
        <dbReference type="EMBL" id="MFD1040461.1"/>
    </source>
</evidence>
<gene>
    <name evidence="1" type="ORF">ACFQ3N_18965</name>
</gene>
<dbReference type="Gene3D" id="1.20.1260.10">
    <property type="match status" value="2"/>
</dbReference>
<accession>A0ABW3LPX9</accession>
<evidence type="ECO:0000313" key="2">
    <source>
        <dbReference type="Proteomes" id="UP001597040"/>
    </source>
</evidence>
<sequence length="326" mass="36800">MENTLNTSEVTSLFNSYLGNSMAVGVTTYFIKTAEDPQVISVLETALDVAIFNTQEAKKLLNQFGHPSPEVFTDEDIDFKAPALYKDNVILFVKYILAQDAGPIYSVSFSESTSYDVRQYYLASLTKTSHFMNELVGLMEQRGLFHPKISVPVPESIGKVRKQSFVGGWLSGDRPLNTAEITQLVTNHRNLELQHEFLRSFAQVTSSKELKEHYKRGEKIAKKQMGIFQSLLQAYNLPNFPTWENEITDSTVAPFSERIMLYKLSVFVAATVSRYGTSLGTIMRKDIGVDFSRLMAETALYGEDTLNLMIKYGFLDEFPMAKVLPK</sequence>
<reference evidence="2" key="1">
    <citation type="journal article" date="2019" name="Int. J. Syst. Evol. Microbiol.">
        <title>The Global Catalogue of Microorganisms (GCM) 10K type strain sequencing project: providing services to taxonomists for standard genome sequencing and annotation.</title>
        <authorList>
            <consortium name="The Broad Institute Genomics Platform"/>
            <consortium name="The Broad Institute Genome Sequencing Center for Infectious Disease"/>
            <person name="Wu L."/>
            <person name="Ma J."/>
        </authorList>
    </citation>
    <scope>NUCLEOTIDE SEQUENCE [LARGE SCALE GENOMIC DNA]</scope>
    <source>
        <strain evidence="2">CCUG 56754</strain>
    </source>
</reference>
<name>A0ABW3LPX9_9BACI</name>
<dbReference type="EMBL" id="JBHTKJ010000073">
    <property type="protein sequence ID" value="MFD1040461.1"/>
    <property type="molecule type" value="Genomic_DNA"/>
</dbReference>
<dbReference type="InterPro" id="IPR021617">
    <property type="entry name" value="DUF3231"/>
</dbReference>
<dbReference type="Pfam" id="PF11553">
    <property type="entry name" value="DUF3231"/>
    <property type="match status" value="2"/>
</dbReference>
<protein>
    <submittedName>
        <fullName evidence="1">DUF3231 family protein</fullName>
    </submittedName>
</protein>
<organism evidence="1 2">
    <name type="scientific">Virgibacillus byunsanensis</name>
    <dbReference type="NCBI Taxonomy" id="570945"/>
    <lineage>
        <taxon>Bacteria</taxon>
        <taxon>Bacillati</taxon>
        <taxon>Bacillota</taxon>
        <taxon>Bacilli</taxon>
        <taxon>Bacillales</taxon>
        <taxon>Bacillaceae</taxon>
        <taxon>Virgibacillus</taxon>
    </lineage>
</organism>
<proteinExistence type="predicted"/>
<dbReference type="Proteomes" id="UP001597040">
    <property type="component" value="Unassembled WGS sequence"/>
</dbReference>
<dbReference type="RefSeq" id="WP_390364567.1">
    <property type="nucleotide sequence ID" value="NZ_JBHTKJ010000073.1"/>
</dbReference>